<dbReference type="Proteomes" id="UP000011618">
    <property type="component" value="Unassembled WGS sequence"/>
</dbReference>
<proteinExistence type="predicted"/>
<evidence type="ECO:0000313" key="3">
    <source>
        <dbReference type="EMBL" id="ELY74094.1"/>
    </source>
</evidence>
<gene>
    <name evidence="3" type="ORF">C487_16784</name>
</gene>
<feature type="compositionally biased region" description="Basic and acidic residues" evidence="1">
    <location>
        <begin position="15"/>
        <end position="24"/>
    </location>
</feature>
<feature type="transmembrane region" description="Helical" evidence="2">
    <location>
        <begin position="73"/>
        <end position="92"/>
    </location>
</feature>
<organism evidence="3 4">
    <name type="scientific">Natrinema pallidum DSM 3751</name>
    <dbReference type="NCBI Taxonomy" id="1227495"/>
    <lineage>
        <taxon>Archaea</taxon>
        <taxon>Methanobacteriati</taxon>
        <taxon>Methanobacteriota</taxon>
        <taxon>Stenosarchaea group</taxon>
        <taxon>Halobacteria</taxon>
        <taxon>Halobacteriales</taxon>
        <taxon>Natrialbaceae</taxon>
        <taxon>Natrinema</taxon>
    </lineage>
</organism>
<keyword evidence="2" id="KW-1133">Transmembrane helix</keyword>
<dbReference type="AlphaFoldDB" id="L9YIZ8"/>
<sequence>MSVASEDSILMPTPETDRDPADDRDSDARYALVRAAYADAIFDAIGTVLLLGFALLFLALGTRGLLVDASTELAVGLILGAVVLAGVAFGLVPPVRK</sequence>
<evidence type="ECO:0000313" key="4">
    <source>
        <dbReference type="Proteomes" id="UP000011618"/>
    </source>
</evidence>
<keyword evidence="2" id="KW-0812">Transmembrane</keyword>
<keyword evidence="2" id="KW-0472">Membrane</keyword>
<name>L9YIZ8_9EURY</name>
<feature type="transmembrane region" description="Helical" evidence="2">
    <location>
        <begin position="40"/>
        <end position="61"/>
    </location>
</feature>
<accession>L9YIZ8</accession>
<dbReference type="PATRIC" id="fig|1227495.3.peg.3370"/>
<reference evidence="3 4" key="1">
    <citation type="journal article" date="2014" name="PLoS Genet.">
        <title>Phylogenetically driven sequencing of extremely halophilic archaea reveals strategies for static and dynamic osmo-response.</title>
        <authorList>
            <person name="Becker E.A."/>
            <person name="Seitzer P.M."/>
            <person name="Tritt A."/>
            <person name="Larsen D."/>
            <person name="Krusor M."/>
            <person name="Yao A.I."/>
            <person name="Wu D."/>
            <person name="Madern D."/>
            <person name="Eisen J.A."/>
            <person name="Darling A.E."/>
            <person name="Facciotti M.T."/>
        </authorList>
    </citation>
    <scope>NUCLEOTIDE SEQUENCE [LARGE SCALE GENOMIC DNA]</scope>
    <source>
        <strain evidence="3 4">DSM 3751</strain>
    </source>
</reference>
<protein>
    <submittedName>
        <fullName evidence="3">Uncharacterized protein</fullName>
    </submittedName>
</protein>
<comment type="caution">
    <text evidence="3">The sequence shown here is derived from an EMBL/GenBank/DDBJ whole genome shotgun (WGS) entry which is preliminary data.</text>
</comment>
<feature type="region of interest" description="Disordered" evidence="1">
    <location>
        <begin position="1"/>
        <end position="24"/>
    </location>
</feature>
<dbReference type="eggNOG" id="arCOG08891">
    <property type="taxonomic scope" value="Archaea"/>
</dbReference>
<evidence type="ECO:0000256" key="1">
    <source>
        <dbReference type="SAM" id="MobiDB-lite"/>
    </source>
</evidence>
<dbReference type="EMBL" id="AOII01000091">
    <property type="protein sequence ID" value="ELY74094.1"/>
    <property type="molecule type" value="Genomic_DNA"/>
</dbReference>
<evidence type="ECO:0000256" key="2">
    <source>
        <dbReference type="SAM" id="Phobius"/>
    </source>
</evidence>